<evidence type="ECO:0000256" key="16">
    <source>
        <dbReference type="ARBA" id="ARBA00023209"/>
    </source>
</evidence>
<evidence type="ECO:0000313" key="21">
    <source>
        <dbReference type="Proteomes" id="UP000001549"/>
    </source>
</evidence>
<dbReference type="GO" id="GO:0016024">
    <property type="term" value="P:CDP-diacylglycerol biosynthetic process"/>
    <property type="evidence" value="ECO:0007669"/>
    <property type="project" value="UniProtKB-UniPathway"/>
</dbReference>
<evidence type="ECO:0000256" key="10">
    <source>
        <dbReference type="ARBA" id="ARBA00022679"/>
    </source>
</evidence>
<keyword evidence="14" id="KW-0443">Lipid metabolism</keyword>
<evidence type="ECO:0000256" key="5">
    <source>
        <dbReference type="ARBA" id="ARBA00010185"/>
    </source>
</evidence>
<evidence type="ECO:0000256" key="14">
    <source>
        <dbReference type="ARBA" id="ARBA00023098"/>
    </source>
</evidence>
<evidence type="ECO:0000256" key="6">
    <source>
        <dbReference type="ARBA" id="ARBA00012487"/>
    </source>
</evidence>
<organism evidence="20 21">
    <name type="scientific">Candidatus Protofrankia datiscae</name>
    <dbReference type="NCBI Taxonomy" id="2716812"/>
    <lineage>
        <taxon>Bacteria</taxon>
        <taxon>Bacillati</taxon>
        <taxon>Actinomycetota</taxon>
        <taxon>Actinomycetes</taxon>
        <taxon>Frankiales</taxon>
        <taxon>Frankiaceae</taxon>
        <taxon>Protofrankia</taxon>
    </lineage>
</organism>
<comment type="pathway">
    <text evidence="3 18">Phospholipid metabolism; CDP-diacylglycerol biosynthesis; CDP-diacylglycerol from sn-glycerol 3-phosphate: step 3/3.</text>
</comment>
<protein>
    <recommendedName>
        <fullName evidence="7 18">Phosphatidate cytidylyltransferase</fullName>
        <ecNumber evidence="6 18">2.7.7.41</ecNumber>
    </recommendedName>
</protein>
<feature type="transmembrane region" description="Helical" evidence="19">
    <location>
        <begin position="97"/>
        <end position="114"/>
    </location>
</feature>
<accession>F8AVM2</accession>
<feature type="transmembrane region" description="Helical" evidence="19">
    <location>
        <begin position="194"/>
        <end position="214"/>
    </location>
</feature>
<keyword evidence="13 19" id="KW-1133">Transmembrane helix</keyword>
<evidence type="ECO:0000256" key="19">
    <source>
        <dbReference type="SAM" id="Phobius"/>
    </source>
</evidence>
<keyword evidence="11 18" id="KW-0812">Transmembrane</keyword>
<dbReference type="RefSeq" id="WP_013874818.1">
    <property type="nucleotide sequence ID" value="NC_015656.1"/>
</dbReference>
<evidence type="ECO:0000256" key="11">
    <source>
        <dbReference type="ARBA" id="ARBA00022692"/>
    </source>
</evidence>
<evidence type="ECO:0000256" key="7">
    <source>
        <dbReference type="ARBA" id="ARBA00019373"/>
    </source>
</evidence>
<dbReference type="STRING" id="656024.FsymDg_3658"/>
<keyword evidence="17" id="KW-1208">Phospholipid metabolism</keyword>
<evidence type="ECO:0000256" key="1">
    <source>
        <dbReference type="ARBA" id="ARBA00001698"/>
    </source>
</evidence>
<dbReference type="Pfam" id="PF01148">
    <property type="entry name" value="CTP_transf_1"/>
    <property type="match status" value="1"/>
</dbReference>
<feature type="transmembrane region" description="Helical" evidence="19">
    <location>
        <begin position="126"/>
        <end position="146"/>
    </location>
</feature>
<dbReference type="UniPathway" id="UPA00557">
    <property type="reaction ID" value="UER00614"/>
</dbReference>
<reference evidence="20 21" key="1">
    <citation type="submission" date="2011-05" db="EMBL/GenBank/DDBJ databases">
        <title>Complete sequence of chromosome of Frankia symbiont of Datisca glomerata.</title>
        <authorList>
            <consortium name="US DOE Joint Genome Institute"/>
            <person name="Lucas S."/>
            <person name="Han J."/>
            <person name="Lapidus A."/>
            <person name="Cheng J.-F."/>
            <person name="Goodwin L."/>
            <person name="Pitluck S."/>
            <person name="Peters L."/>
            <person name="Mikhailova N."/>
            <person name="Chertkov O."/>
            <person name="Teshima H."/>
            <person name="Han C."/>
            <person name="Tapia R."/>
            <person name="Land M."/>
            <person name="Hauser L."/>
            <person name="Kyrpides N."/>
            <person name="Ivanova N."/>
            <person name="Pagani I."/>
            <person name="Berry A."/>
            <person name="Pawlowski K."/>
            <person name="Persson T."/>
            <person name="Vanden Heuvel B."/>
            <person name="Benson D."/>
            <person name="Woyke T."/>
        </authorList>
    </citation>
    <scope>NUCLEOTIDE SEQUENCE [LARGE SCALE GENOMIC DNA]</scope>
    <source>
        <strain evidence="21">4085684</strain>
    </source>
</reference>
<dbReference type="EC" id="2.7.7.41" evidence="6 18"/>
<feature type="transmembrane region" description="Helical" evidence="19">
    <location>
        <begin position="47"/>
        <end position="66"/>
    </location>
</feature>
<comment type="similarity">
    <text evidence="5 18">Belongs to the CDS family.</text>
</comment>
<feature type="transmembrane region" description="Helical" evidence="19">
    <location>
        <begin position="152"/>
        <end position="174"/>
    </location>
</feature>
<dbReference type="Proteomes" id="UP000001549">
    <property type="component" value="Chromosome"/>
</dbReference>
<comment type="catalytic activity">
    <reaction evidence="1 18">
        <text>a 1,2-diacyl-sn-glycero-3-phosphate + CTP + H(+) = a CDP-1,2-diacyl-sn-glycerol + diphosphate</text>
        <dbReference type="Rhea" id="RHEA:16229"/>
        <dbReference type="ChEBI" id="CHEBI:15378"/>
        <dbReference type="ChEBI" id="CHEBI:33019"/>
        <dbReference type="ChEBI" id="CHEBI:37563"/>
        <dbReference type="ChEBI" id="CHEBI:58332"/>
        <dbReference type="ChEBI" id="CHEBI:58608"/>
        <dbReference type="EC" id="2.7.7.41"/>
    </reaction>
</comment>
<evidence type="ECO:0000256" key="17">
    <source>
        <dbReference type="ARBA" id="ARBA00023264"/>
    </source>
</evidence>
<evidence type="ECO:0000313" key="20">
    <source>
        <dbReference type="EMBL" id="AEH10936.1"/>
    </source>
</evidence>
<keyword evidence="16" id="KW-0594">Phospholipid biosynthesis</keyword>
<keyword evidence="12 18" id="KW-0548">Nucleotidyltransferase</keyword>
<dbReference type="eggNOG" id="COG4589">
    <property type="taxonomic scope" value="Bacteria"/>
</dbReference>
<dbReference type="GO" id="GO:0004605">
    <property type="term" value="F:phosphatidate cytidylyltransferase activity"/>
    <property type="evidence" value="ECO:0007669"/>
    <property type="project" value="UniProtKB-EC"/>
</dbReference>
<evidence type="ECO:0000256" key="3">
    <source>
        <dbReference type="ARBA" id="ARBA00005119"/>
    </source>
</evidence>
<evidence type="ECO:0000256" key="18">
    <source>
        <dbReference type="RuleBase" id="RU003938"/>
    </source>
</evidence>
<dbReference type="InterPro" id="IPR000374">
    <property type="entry name" value="PC_trans"/>
</dbReference>
<evidence type="ECO:0000256" key="12">
    <source>
        <dbReference type="ARBA" id="ARBA00022695"/>
    </source>
</evidence>
<evidence type="ECO:0000256" key="2">
    <source>
        <dbReference type="ARBA" id="ARBA00004651"/>
    </source>
</evidence>
<dbReference type="PANTHER" id="PTHR46382:SF1">
    <property type="entry name" value="PHOSPHATIDATE CYTIDYLYLTRANSFERASE"/>
    <property type="match status" value="1"/>
</dbReference>
<evidence type="ECO:0000256" key="15">
    <source>
        <dbReference type="ARBA" id="ARBA00023136"/>
    </source>
</evidence>
<evidence type="ECO:0000256" key="9">
    <source>
        <dbReference type="ARBA" id="ARBA00022516"/>
    </source>
</evidence>
<feature type="transmembrane region" description="Helical" evidence="19">
    <location>
        <begin position="21"/>
        <end position="41"/>
    </location>
</feature>
<dbReference type="EMBL" id="CP002801">
    <property type="protein sequence ID" value="AEH10936.1"/>
    <property type="molecule type" value="Genomic_DNA"/>
</dbReference>
<dbReference type="AlphaFoldDB" id="F8AVM2"/>
<name>F8AVM2_9ACTN</name>
<gene>
    <name evidence="20" type="ordered locus">FsymDg_3658</name>
</gene>
<dbReference type="PROSITE" id="PS01315">
    <property type="entry name" value="CDS"/>
    <property type="match status" value="1"/>
</dbReference>
<dbReference type="PANTHER" id="PTHR46382">
    <property type="entry name" value="PHOSPHATIDATE CYTIDYLYLTRANSFERASE"/>
    <property type="match status" value="1"/>
</dbReference>
<dbReference type="GO" id="GO:0005886">
    <property type="term" value="C:plasma membrane"/>
    <property type="evidence" value="ECO:0007669"/>
    <property type="project" value="UniProtKB-SubCell"/>
</dbReference>
<keyword evidence="21" id="KW-1185">Reference proteome</keyword>
<dbReference type="KEGG" id="fsy:FsymDg_3658"/>
<evidence type="ECO:0000256" key="13">
    <source>
        <dbReference type="ARBA" id="ARBA00022989"/>
    </source>
</evidence>
<evidence type="ECO:0000256" key="8">
    <source>
        <dbReference type="ARBA" id="ARBA00022475"/>
    </source>
</evidence>
<sequence length="285" mass="28809" precursor="true">MTRTGPAVGTSRPRGIRAGRDLPAAIAVGVVLALVILVPLFTVRPLWIAVVCVAMVVGTYELVRALRQLGARIALPPLAAGTAAMPVAAYVGGASALVVALATTVVVVTACRLAHGADHLLHDVAAGAFCAAYVGLPAGCAALLTSPSDGPWRIVACLATVVASDIGGYAAGVLSGGRHKLAPNISPGKSWEGFAGSTVTCVVVAGTLMAWTLHAAVWQGVLLGLAVVCTATVGDLGESLLKRDIGIKDMGNLLPGHGGIMDRLDSVLCTVPVAWLLITVFVPPP</sequence>
<keyword evidence="15 19" id="KW-0472">Membrane</keyword>
<comment type="subcellular location">
    <subcellularLocation>
        <location evidence="2">Cell membrane</location>
        <topology evidence="2">Multi-pass membrane protein</topology>
    </subcellularLocation>
</comment>
<keyword evidence="10 18" id="KW-0808">Transferase</keyword>
<proteinExistence type="inferred from homology"/>
<keyword evidence="8" id="KW-1003">Cell membrane</keyword>
<evidence type="ECO:0000256" key="4">
    <source>
        <dbReference type="ARBA" id="ARBA00005189"/>
    </source>
</evidence>
<comment type="pathway">
    <text evidence="4">Lipid metabolism.</text>
</comment>
<keyword evidence="9" id="KW-0444">Lipid biosynthesis</keyword>
<dbReference type="HOGENOM" id="CLU_037294_0_0_11"/>